<gene>
    <name evidence="1" type="ORF">SCF082_LOCUS51383</name>
</gene>
<organism evidence="1 2">
    <name type="scientific">Durusdinium trenchii</name>
    <dbReference type="NCBI Taxonomy" id="1381693"/>
    <lineage>
        <taxon>Eukaryota</taxon>
        <taxon>Sar</taxon>
        <taxon>Alveolata</taxon>
        <taxon>Dinophyceae</taxon>
        <taxon>Suessiales</taxon>
        <taxon>Symbiodiniaceae</taxon>
        <taxon>Durusdinium</taxon>
    </lineage>
</organism>
<keyword evidence="2" id="KW-1185">Reference proteome</keyword>
<dbReference type="Proteomes" id="UP001642464">
    <property type="component" value="Unassembled WGS sequence"/>
</dbReference>
<dbReference type="EMBL" id="CAXAMM010043572">
    <property type="protein sequence ID" value="CAK9110649.1"/>
    <property type="molecule type" value="Genomic_DNA"/>
</dbReference>
<evidence type="ECO:0000313" key="1">
    <source>
        <dbReference type="EMBL" id="CAK9110649.1"/>
    </source>
</evidence>
<evidence type="ECO:0000313" key="2">
    <source>
        <dbReference type="Proteomes" id="UP001642464"/>
    </source>
</evidence>
<protein>
    <submittedName>
        <fullName evidence="1">Probable outer membrane protein PmpB (Polymorphic membrane protein B)</fullName>
    </submittedName>
</protein>
<proteinExistence type="predicted"/>
<accession>A0ABP0SE70</accession>
<comment type="caution">
    <text evidence="1">The sequence shown here is derived from an EMBL/GenBank/DDBJ whole genome shotgun (WGS) entry which is preliminary data.</text>
</comment>
<sequence>MFSFVWKDCEAISWADLCERQLTSGECFQLQPGTSPAMRCQLRGPASAHAPLRPAQLRAAAQGVVTTCGTPGELRITGTMLLEDAQVEAWHEAPDLSIEAGGAFHSKGPLTLTRSTLTDFGFIKPSSAECCSSRVWRLRQHSKVFMQNVYALKGHGGGFFVVGGANITESGLIHIKNARSARGGGGFLATQRLQLTRHSTVSIQHATAAEFGGGFIALDDVVIDGRSNVTVSDAVAAQGGGFQVEKRLQVTRNSTLNLQNLQAGSGGGFNALGEVQIGGSSTVKLSNCQAVSGDGGGFSAAKELRVSSGSTLLILNATGKSGGGFHADGKVAISNSTLSIQHAAAAGYGGGFVAQHKLMIADMSNLSISDALAQKGGGFYVVGGLQVTSKSTLNLQDVKAGRNGGGFLSHGEVEIGGSSTVKISNSQAISEDGGGFEAH</sequence>
<reference evidence="1 2" key="1">
    <citation type="submission" date="2024-02" db="EMBL/GenBank/DDBJ databases">
        <authorList>
            <person name="Chen Y."/>
            <person name="Shah S."/>
            <person name="Dougan E. K."/>
            <person name="Thang M."/>
            <person name="Chan C."/>
        </authorList>
    </citation>
    <scope>NUCLEOTIDE SEQUENCE [LARGE SCALE GENOMIC DNA]</scope>
</reference>
<name>A0ABP0SE70_9DINO</name>